<feature type="chain" id="PRO_5015147062" description="DUF2799 domain-containing protein" evidence="1">
    <location>
        <begin position="25"/>
        <end position="125"/>
    </location>
</feature>
<accession>A0A2P8VEN8</accession>
<keyword evidence="3" id="KW-1185">Reference proteome</keyword>
<proteinExistence type="predicted"/>
<dbReference type="RefSeq" id="WP_106878333.1">
    <property type="nucleotide sequence ID" value="NZ_PYEP01000011.1"/>
</dbReference>
<name>A0A2P8VEN8_9ENTR</name>
<dbReference type="EMBL" id="PYEP01000011">
    <property type="protein sequence ID" value="PSN06001.1"/>
    <property type="molecule type" value="Genomic_DNA"/>
</dbReference>
<gene>
    <name evidence="2" type="ORF">C7G83_19205</name>
</gene>
<evidence type="ECO:0000256" key="1">
    <source>
        <dbReference type="SAM" id="SignalP"/>
    </source>
</evidence>
<dbReference type="Proteomes" id="UP000240212">
    <property type="component" value="Unassembled WGS sequence"/>
</dbReference>
<dbReference type="NCBIfam" id="NF008518">
    <property type="entry name" value="PRK11443.1"/>
    <property type="match status" value="1"/>
</dbReference>
<evidence type="ECO:0008006" key="4">
    <source>
        <dbReference type="Google" id="ProtNLM"/>
    </source>
</evidence>
<comment type="caution">
    <text evidence="2">The sequence shown here is derived from an EMBL/GenBank/DDBJ whole genome shotgun (WGS) entry which is preliminary data.</text>
</comment>
<feature type="signal peptide" evidence="1">
    <location>
        <begin position="1"/>
        <end position="24"/>
    </location>
</feature>
<dbReference type="Pfam" id="PF10973">
    <property type="entry name" value="DUF2799"/>
    <property type="match status" value="1"/>
</dbReference>
<dbReference type="PROSITE" id="PS51257">
    <property type="entry name" value="PROKAR_LIPOPROTEIN"/>
    <property type="match status" value="1"/>
</dbReference>
<sequence>MPRILVFALLFALAGCQLDSTAHAPTTGKTHWQQVGFEDAVSGAVAKDSSTLAANYNAVKPNREAYLKGYASGQQKICRPDFLYTWGVNGKLFPASCDGVDQATQLRAAWQRGMDQGAHDALNNR</sequence>
<dbReference type="OrthoDB" id="6433560at2"/>
<organism evidence="2 3">
    <name type="scientific">Siccibacter turicensis</name>
    <dbReference type="NCBI Taxonomy" id="357233"/>
    <lineage>
        <taxon>Bacteria</taxon>
        <taxon>Pseudomonadati</taxon>
        <taxon>Pseudomonadota</taxon>
        <taxon>Gammaproteobacteria</taxon>
        <taxon>Enterobacterales</taxon>
        <taxon>Enterobacteriaceae</taxon>
        <taxon>Siccibacter</taxon>
    </lineage>
</organism>
<dbReference type="STRING" id="1388748.GCA_000463155_03164"/>
<evidence type="ECO:0000313" key="3">
    <source>
        <dbReference type="Proteomes" id="UP000240212"/>
    </source>
</evidence>
<evidence type="ECO:0000313" key="2">
    <source>
        <dbReference type="EMBL" id="PSN06001.1"/>
    </source>
</evidence>
<keyword evidence="1" id="KW-0732">Signal</keyword>
<reference evidence="2 3" key="1">
    <citation type="submission" date="2018-03" db="EMBL/GenBank/DDBJ databases">
        <title>Draft genome sequence of the first documented clinical Siccibacter turicensis isolate in Austria.</title>
        <authorList>
            <person name="Lepuschitz S."/>
            <person name="Pekard-Amenitsch S."/>
            <person name="Haunold R."/>
            <person name="Schill S."/>
            <person name="Mach R."/>
            <person name="Allerberger F."/>
            <person name="Ruppitsch W."/>
            <person name="Forsythe S.J."/>
        </authorList>
    </citation>
    <scope>NUCLEOTIDE SEQUENCE [LARGE SCALE GENOMIC DNA]</scope>
    <source>
        <strain evidence="2 3">6100069499-17</strain>
    </source>
</reference>
<dbReference type="InterPro" id="IPR021242">
    <property type="entry name" value="DUF2799"/>
</dbReference>
<protein>
    <recommendedName>
        <fullName evidence="4">DUF2799 domain-containing protein</fullName>
    </recommendedName>
</protein>
<dbReference type="AlphaFoldDB" id="A0A2P8VEN8"/>